<dbReference type="PANTHER" id="PTHR10996:SF279">
    <property type="entry name" value="2-HYDROXYACID DEHYDROGENASE YPL113C-RELATED"/>
    <property type="match status" value="1"/>
</dbReference>
<dbReference type="Proteomes" id="UP000000689">
    <property type="component" value="Chromosome 5"/>
</dbReference>
<gene>
    <name evidence="3" type="primary">NDAI0E02510</name>
    <name evidence="3" type="ordered locus">NDAI_0E02510</name>
</gene>
<dbReference type="GO" id="GO:0051287">
    <property type="term" value="F:NAD binding"/>
    <property type="evidence" value="ECO:0007669"/>
    <property type="project" value="InterPro"/>
</dbReference>
<dbReference type="KEGG" id="ndi:NDAI_0E02510"/>
<protein>
    <recommendedName>
        <fullName evidence="2">D-isomer specific 2-hydroxyacid dehydrogenase NAD-binding domain-containing protein</fullName>
    </recommendedName>
</protein>
<dbReference type="SUPFAM" id="SSF51735">
    <property type="entry name" value="NAD(P)-binding Rossmann-fold domains"/>
    <property type="match status" value="1"/>
</dbReference>
<dbReference type="InterPro" id="IPR050223">
    <property type="entry name" value="D-isomer_2-hydroxyacid_DH"/>
</dbReference>
<evidence type="ECO:0000313" key="3">
    <source>
        <dbReference type="EMBL" id="CCD25068.1"/>
    </source>
</evidence>
<organism evidence="3 4">
    <name type="scientific">Naumovozyma dairenensis (strain ATCC 10597 / BCRC 20456 / CBS 421 / NBRC 0211 / NRRL Y-12639)</name>
    <name type="common">Saccharomyces dairenensis</name>
    <dbReference type="NCBI Taxonomy" id="1071378"/>
    <lineage>
        <taxon>Eukaryota</taxon>
        <taxon>Fungi</taxon>
        <taxon>Dikarya</taxon>
        <taxon>Ascomycota</taxon>
        <taxon>Saccharomycotina</taxon>
        <taxon>Saccharomycetes</taxon>
        <taxon>Saccharomycetales</taxon>
        <taxon>Saccharomycetaceae</taxon>
        <taxon>Naumovozyma</taxon>
    </lineage>
</organism>
<name>G0WBE8_NAUDC</name>
<dbReference type="PANTHER" id="PTHR10996">
    <property type="entry name" value="2-HYDROXYACID DEHYDROGENASE-RELATED"/>
    <property type="match status" value="1"/>
</dbReference>
<dbReference type="GO" id="GO:0016618">
    <property type="term" value="F:hydroxypyruvate reductase [NAD(P)H] activity"/>
    <property type="evidence" value="ECO:0007669"/>
    <property type="project" value="TreeGrafter"/>
</dbReference>
<dbReference type="InterPro" id="IPR036291">
    <property type="entry name" value="NAD(P)-bd_dom_sf"/>
</dbReference>
<dbReference type="OrthoDB" id="298012at2759"/>
<dbReference type="STRING" id="1071378.G0WBE8"/>
<sequence>MTINQKKNLVTDKEINLSNPTVIIPYKFQWEVYQHHKNDDEEETDPLNWENICDKINFITYEMSTPDAFIQFINDPSYEVQIDCIWITEEFLSIMGDINEYIKKFPSSITSLMVPWVGCEFLNLKLLNEKNIKVCNIGPHAANYVCEVAIHLVLSCFRMTSFWEHCFKYVDVGEIKECKKYIGSKQQSTHGKNDWPTKIDPKNELVIPTRWDTSYGVGGYDTKLFESPTNKSVLILGFGSIGQAIGSKLKTLFNMEVNYYKRSGPISKSQLGYAATYWDSLDNKETWYSSHLIILCLPSNESTTNLINKKTLQMCRDGVRIINVGRGACIDEDALLEGLSNGKIASCGLDVYKDETTLVRKDLIQRWDVTALPHIGSTSLQEIKEQTEITLKNIESFFIKGEGGLYPIN</sequence>
<proteinExistence type="predicted"/>
<keyword evidence="1" id="KW-0560">Oxidoreductase</keyword>
<dbReference type="SUPFAM" id="SSF52283">
    <property type="entry name" value="Formate/glycerate dehydrogenase catalytic domain-like"/>
    <property type="match status" value="1"/>
</dbReference>
<accession>G0WBE8</accession>
<dbReference type="GeneID" id="11498958"/>
<dbReference type="RefSeq" id="XP_003670311.1">
    <property type="nucleotide sequence ID" value="XM_003670263.1"/>
</dbReference>
<keyword evidence="4" id="KW-1185">Reference proteome</keyword>
<dbReference type="EMBL" id="HE580271">
    <property type="protein sequence ID" value="CCD25068.1"/>
    <property type="molecule type" value="Genomic_DNA"/>
</dbReference>
<dbReference type="Pfam" id="PF02826">
    <property type="entry name" value="2-Hacid_dh_C"/>
    <property type="match status" value="1"/>
</dbReference>
<dbReference type="GO" id="GO:0030267">
    <property type="term" value="F:glyoxylate reductase (NADPH) activity"/>
    <property type="evidence" value="ECO:0007669"/>
    <property type="project" value="TreeGrafter"/>
</dbReference>
<evidence type="ECO:0000256" key="1">
    <source>
        <dbReference type="ARBA" id="ARBA00023002"/>
    </source>
</evidence>
<dbReference type="OMA" id="RGSCIDE"/>
<reference evidence="3 4" key="1">
    <citation type="journal article" date="2011" name="Proc. Natl. Acad. Sci. U.S.A.">
        <title>Evolutionary erosion of yeast sex chromosomes by mating-type switching accidents.</title>
        <authorList>
            <person name="Gordon J.L."/>
            <person name="Armisen D."/>
            <person name="Proux-Wera E."/>
            <person name="Oheigeartaigh S.S."/>
            <person name="Byrne K.P."/>
            <person name="Wolfe K.H."/>
        </authorList>
    </citation>
    <scope>NUCLEOTIDE SEQUENCE [LARGE SCALE GENOMIC DNA]</scope>
    <source>
        <strain evidence="4">ATCC 10597 / BCRC 20456 / CBS 421 / NBRC 0211 / NRRL Y-12639</strain>
    </source>
</reference>
<dbReference type="AlphaFoldDB" id="G0WBE8"/>
<feature type="domain" description="D-isomer specific 2-hydroxyacid dehydrogenase NAD-binding" evidence="2">
    <location>
        <begin position="224"/>
        <end position="376"/>
    </location>
</feature>
<dbReference type="HOGENOM" id="CLU_019796_1_2_1"/>
<evidence type="ECO:0000313" key="4">
    <source>
        <dbReference type="Proteomes" id="UP000000689"/>
    </source>
</evidence>
<dbReference type="Gene3D" id="3.40.50.720">
    <property type="entry name" value="NAD(P)-binding Rossmann-like Domain"/>
    <property type="match status" value="4"/>
</dbReference>
<dbReference type="InterPro" id="IPR006140">
    <property type="entry name" value="D-isomer_DH_NAD-bd"/>
</dbReference>
<dbReference type="eggNOG" id="KOG0069">
    <property type="taxonomic scope" value="Eukaryota"/>
</dbReference>
<dbReference type="GO" id="GO:0005829">
    <property type="term" value="C:cytosol"/>
    <property type="evidence" value="ECO:0007669"/>
    <property type="project" value="TreeGrafter"/>
</dbReference>
<evidence type="ECO:0000259" key="2">
    <source>
        <dbReference type="Pfam" id="PF02826"/>
    </source>
</evidence>